<dbReference type="EMBL" id="JAFCIX010000335">
    <property type="protein sequence ID" value="KAH6594439.1"/>
    <property type="molecule type" value="Genomic_DNA"/>
</dbReference>
<reference evidence="3 4" key="1">
    <citation type="submission" date="2021-02" db="EMBL/GenBank/DDBJ databases">
        <title>Variation within the Batrachochytrium salamandrivorans European outbreak.</title>
        <authorList>
            <person name="Kelly M."/>
            <person name="Pasmans F."/>
            <person name="Shea T.P."/>
            <person name="Munoz J.F."/>
            <person name="Carranza S."/>
            <person name="Cuomo C.A."/>
            <person name="Martel A."/>
        </authorList>
    </citation>
    <scope>NUCLEOTIDE SEQUENCE [LARGE SCALE GENOMIC DNA]</scope>
    <source>
        <strain evidence="3 4">AMFP18/2</strain>
    </source>
</reference>
<gene>
    <name evidence="3" type="ORF">BASA50_006686</name>
</gene>
<feature type="region of interest" description="Disordered" evidence="1">
    <location>
        <begin position="96"/>
        <end position="116"/>
    </location>
</feature>
<evidence type="ECO:0000313" key="4">
    <source>
        <dbReference type="Proteomes" id="UP001648503"/>
    </source>
</evidence>
<feature type="signal peptide" evidence="2">
    <location>
        <begin position="1"/>
        <end position="18"/>
    </location>
</feature>
<evidence type="ECO:0000313" key="3">
    <source>
        <dbReference type="EMBL" id="KAH6594439.1"/>
    </source>
</evidence>
<organism evidence="3 4">
    <name type="scientific">Batrachochytrium salamandrivorans</name>
    <dbReference type="NCBI Taxonomy" id="1357716"/>
    <lineage>
        <taxon>Eukaryota</taxon>
        <taxon>Fungi</taxon>
        <taxon>Fungi incertae sedis</taxon>
        <taxon>Chytridiomycota</taxon>
        <taxon>Chytridiomycota incertae sedis</taxon>
        <taxon>Chytridiomycetes</taxon>
        <taxon>Rhizophydiales</taxon>
        <taxon>Rhizophydiales incertae sedis</taxon>
        <taxon>Batrachochytrium</taxon>
    </lineage>
</organism>
<proteinExistence type="predicted"/>
<feature type="compositionally biased region" description="Basic and acidic residues" evidence="1">
    <location>
        <begin position="101"/>
        <end position="116"/>
    </location>
</feature>
<keyword evidence="4" id="KW-1185">Reference proteome</keyword>
<evidence type="ECO:0000256" key="1">
    <source>
        <dbReference type="SAM" id="MobiDB-lite"/>
    </source>
</evidence>
<name>A0ABQ8F9V5_9FUNG</name>
<feature type="chain" id="PRO_5047283956" evidence="2">
    <location>
        <begin position="19"/>
        <end position="153"/>
    </location>
</feature>
<evidence type="ECO:0000256" key="2">
    <source>
        <dbReference type="SAM" id="SignalP"/>
    </source>
</evidence>
<comment type="caution">
    <text evidence="3">The sequence shown here is derived from an EMBL/GenBank/DDBJ whole genome shotgun (WGS) entry which is preliminary data.</text>
</comment>
<accession>A0ABQ8F9V5</accession>
<sequence length="153" mass="17294">MKLISFAALSLLAITVSAYPGLGSDAQDEQQLQSTSVQGEQGSFHDRVQSEFNELEAEYKKKQELLVTSRNDFESIKKDIRTLKDLMANAEAKLENTNLSDEQRSTLEQKRGDYEGEKNELFSELINTAKSHSETKQERDFIKEKMDALATAL</sequence>
<protein>
    <submittedName>
        <fullName evidence="3">Uncharacterized protein</fullName>
    </submittedName>
</protein>
<keyword evidence="2" id="KW-0732">Signal</keyword>
<dbReference type="Proteomes" id="UP001648503">
    <property type="component" value="Unassembled WGS sequence"/>
</dbReference>